<dbReference type="RefSeq" id="WP_190878413.1">
    <property type="nucleotide sequence ID" value="NZ_JACJSK010000013.1"/>
</dbReference>
<organism evidence="1 2">
    <name type="scientific">Planktothricoides raciborskii FACHB-1370</name>
    <dbReference type="NCBI Taxonomy" id="2949576"/>
    <lineage>
        <taxon>Bacteria</taxon>
        <taxon>Bacillati</taxon>
        <taxon>Cyanobacteriota</taxon>
        <taxon>Cyanophyceae</taxon>
        <taxon>Oscillatoriophycideae</taxon>
        <taxon>Oscillatoriales</taxon>
        <taxon>Oscillatoriaceae</taxon>
        <taxon>Planktothricoides</taxon>
    </lineage>
</organism>
<keyword evidence="2" id="KW-1185">Reference proteome</keyword>
<comment type="caution">
    <text evidence="1">The sequence shown here is derived from an EMBL/GenBank/DDBJ whole genome shotgun (WGS) entry which is preliminary data.</text>
</comment>
<evidence type="ECO:0000313" key="2">
    <source>
        <dbReference type="Proteomes" id="UP000641954"/>
    </source>
</evidence>
<sequence>MVKYSFTLEIKGSQDKYGYTVDLNQSGENRPEGFFTQDVCQTMRMELQRQSLCRIDNNALNRIVKTWIQDIKEGYRSSSLTLELLPLSESNIEELSDCGNQEIPPIIYPDISQIEPVGGALPLLNFC</sequence>
<gene>
    <name evidence="1" type="ORF">H6G72_11820</name>
</gene>
<proteinExistence type="predicted"/>
<name>A0ABR8EEG1_9CYAN</name>
<accession>A0ABR8EEG1</accession>
<reference evidence="1 2" key="1">
    <citation type="journal article" date="2020" name="ISME J.">
        <title>Comparative genomics reveals insights into cyanobacterial evolution and habitat adaptation.</title>
        <authorList>
            <person name="Chen M.Y."/>
            <person name="Teng W.K."/>
            <person name="Zhao L."/>
            <person name="Hu C.X."/>
            <person name="Zhou Y.K."/>
            <person name="Han B.P."/>
            <person name="Song L.R."/>
            <person name="Shu W.S."/>
        </authorList>
    </citation>
    <scope>NUCLEOTIDE SEQUENCE [LARGE SCALE GENOMIC DNA]</scope>
    <source>
        <strain evidence="1 2">FACHB-1370</strain>
    </source>
</reference>
<dbReference type="Proteomes" id="UP000641954">
    <property type="component" value="Unassembled WGS sequence"/>
</dbReference>
<protein>
    <submittedName>
        <fullName evidence="1">Uncharacterized protein</fullName>
    </submittedName>
</protein>
<dbReference type="EMBL" id="JACJSK010000013">
    <property type="protein sequence ID" value="MBD2544514.1"/>
    <property type="molecule type" value="Genomic_DNA"/>
</dbReference>
<evidence type="ECO:0000313" key="1">
    <source>
        <dbReference type="EMBL" id="MBD2544514.1"/>
    </source>
</evidence>